<protein>
    <submittedName>
        <fullName evidence="3">Uncharacterized protein</fullName>
    </submittedName>
</protein>
<evidence type="ECO:0000256" key="2">
    <source>
        <dbReference type="SAM" id="Phobius"/>
    </source>
</evidence>
<dbReference type="AlphaFoldDB" id="A0A178YSN9"/>
<dbReference type="STRING" id="36856.ATB98_24720"/>
<keyword evidence="4" id="KW-1185">Reference proteome</keyword>
<dbReference type="EMBL" id="LNQB01000017">
    <property type="protein sequence ID" value="OAP50539.1"/>
    <property type="molecule type" value="Genomic_DNA"/>
</dbReference>
<keyword evidence="2" id="KW-0812">Transmembrane</keyword>
<feature type="compositionally biased region" description="Low complexity" evidence="1">
    <location>
        <begin position="445"/>
        <end position="465"/>
    </location>
</feature>
<reference evidence="3 4" key="1">
    <citation type="submission" date="2015-11" db="EMBL/GenBank/DDBJ databases">
        <title>Ensifer anhuiense sp. nov., an effective nitrogen fixation bacterium with Glycine soja.</title>
        <authorList>
            <person name="Yan H."/>
            <person name="Chen W."/>
        </authorList>
    </citation>
    <scope>NUCLEOTIDE SEQUENCE [LARGE SCALE GENOMIC DNA]</scope>
    <source>
        <strain evidence="3 4">LMG 7837</strain>
    </source>
</reference>
<comment type="caution">
    <text evidence="3">The sequence shown here is derived from an EMBL/GenBank/DDBJ whole genome shotgun (WGS) entry which is preliminary data.</text>
</comment>
<evidence type="ECO:0000256" key="1">
    <source>
        <dbReference type="SAM" id="MobiDB-lite"/>
    </source>
</evidence>
<proteinExistence type="predicted"/>
<dbReference type="Proteomes" id="UP000078507">
    <property type="component" value="Unassembled WGS sequence"/>
</dbReference>
<evidence type="ECO:0000313" key="3">
    <source>
        <dbReference type="EMBL" id="OAP50539.1"/>
    </source>
</evidence>
<gene>
    <name evidence="3" type="ORF">ATB98_24720</name>
</gene>
<name>A0A178YSN9_SINSA</name>
<organism evidence="3 4">
    <name type="scientific">Sinorhizobium saheli</name>
    <dbReference type="NCBI Taxonomy" id="36856"/>
    <lineage>
        <taxon>Bacteria</taxon>
        <taxon>Pseudomonadati</taxon>
        <taxon>Pseudomonadota</taxon>
        <taxon>Alphaproteobacteria</taxon>
        <taxon>Hyphomicrobiales</taxon>
        <taxon>Rhizobiaceae</taxon>
        <taxon>Sinorhizobium/Ensifer group</taxon>
        <taxon>Sinorhizobium</taxon>
    </lineage>
</organism>
<keyword evidence="2" id="KW-1133">Transmembrane helix</keyword>
<accession>A0A178YSN9</accession>
<feature type="region of interest" description="Disordered" evidence="1">
    <location>
        <begin position="430"/>
        <end position="465"/>
    </location>
</feature>
<keyword evidence="2" id="KW-0472">Membrane</keyword>
<evidence type="ECO:0000313" key="4">
    <source>
        <dbReference type="Proteomes" id="UP000078507"/>
    </source>
</evidence>
<feature type="transmembrane region" description="Helical" evidence="2">
    <location>
        <begin position="15"/>
        <end position="36"/>
    </location>
</feature>
<dbReference type="RefSeq" id="WP_066867501.1">
    <property type="nucleotide sequence ID" value="NZ_LNQB01000017.1"/>
</dbReference>
<sequence length="691" mass="73765">MGQGEQGTRKGGRRALWAAVAVVAIAAAGMTGYKIVVEKKIRALIVDRGGKVGTVQADLLGRIHLRDVALPLKEGADIRIAALDGRPKIFFLDGMAEVSGVEVDTALAKVAVPRATVEGANLDYGTLTALFGDRSELSLSKRVERFAAKRVSAPEVTVTQAVAGIEQKLVYKNVASEDIANGRIARYSASGAAFEVAVEAPEEEGGKKRMSGSIGAMTAEDIDAAYLARLYTEKAGPEDKEAKPVYGPISVKDIAFSDGEASFGYAEMRSSGISMRMPSEPLLEVLEELQAVAKTGDLPPAELQAYFKRMLTIVDMMAKADFEIRGMKVDGPSKSSDKAERIKFAIDRLALQVDGRKLDGALHGLSIGEDANYVKLAEASISGFSWDSTLEALRKFAALTEEQQETFPFTTLLPEFGTIRLAGLEGDLPADRGAAATGGEDSDEQGAAAEPGAGEPKAEPATPAPERIRFALKDYEVALTKPRNGIPTDVRVGYQDFALTILESMQEEPFVQLRQLGFKELVLSSNLAAAWDEKNQNLVIKDISMSARDIGSISVSGLVGGVSGDFFTGDPAKAQVALFGLTAREARLKIEDRGIVAKGIKRYTEENGMTEDEVRGMLTMTATAALQQFAADQPRLQAVLDAASRFIAKPGTFTLTARSKAESGIGAFEFVAASQNPLLLLDKVELEATAE</sequence>